<dbReference type="EMBL" id="LWMS01000042">
    <property type="protein sequence ID" value="PWL07896.1"/>
    <property type="molecule type" value="Genomic_DNA"/>
</dbReference>
<feature type="domain" description="HTH marR-type" evidence="4">
    <location>
        <begin position="1"/>
        <end position="145"/>
    </location>
</feature>
<dbReference type="SUPFAM" id="SSF46785">
    <property type="entry name" value="Winged helix' DNA-binding domain"/>
    <property type="match status" value="1"/>
</dbReference>
<accession>A0A2A2HD70</accession>
<name>A0A2A2HD70_9EURY</name>
<proteinExistence type="predicted"/>
<sequence>MKNSCKNPENISIGFLFSLFLKNQKIYFNKSLKQNNITIAHAPLLIMLLGYDDFIYQKDLVKKLYIDNALATRYLRKLEEEGLIERQEDNENRRQNKIKLTTKGRKLAKNIYREKIRYENQIIKDVIQKDEFIEILFKIIKNSEEINEKQEE</sequence>
<evidence type="ECO:0000313" key="6">
    <source>
        <dbReference type="EMBL" id="PWL07896.1"/>
    </source>
</evidence>
<dbReference type="PANTHER" id="PTHR42756:SF1">
    <property type="entry name" value="TRANSCRIPTIONAL REPRESSOR OF EMRAB OPERON"/>
    <property type="match status" value="1"/>
</dbReference>
<dbReference type="InterPro" id="IPR036390">
    <property type="entry name" value="WH_DNA-bd_sf"/>
</dbReference>
<dbReference type="SMART" id="SM00347">
    <property type="entry name" value="HTH_MARR"/>
    <property type="match status" value="1"/>
</dbReference>
<evidence type="ECO:0000256" key="1">
    <source>
        <dbReference type="ARBA" id="ARBA00023015"/>
    </source>
</evidence>
<dbReference type="Pfam" id="PF01047">
    <property type="entry name" value="MarR"/>
    <property type="match status" value="1"/>
</dbReference>
<dbReference type="GO" id="GO:0003700">
    <property type="term" value="F:DNA-binding transcription factor activity"/>
    <property type="evidence" value="ECO:0007669"/>
    <property type="project" value="InterPro"/>
</dbReference>
<reference evidence="5 7" key="2">
    <citation type="journal article" date="2017" name="BMC Genomics">
        <title>Genomic analysis of methanogenic archaea reveals a shift towards energy conservation.</title>
        <authorList>
            <person name="Gilmore S.P."/>
            <person name="Henske J.K."/>
            <person name="Sexton J.A."/>
            <person name="Solomon K.V."/>
            <person name="Seppala S."/>
            <person name="Yoo J.I."/>
            <person name="Huyett L.M."/>
            <person name="Pressman A."/>
            <person name="Cogan J.Z."/>
            <person name="Kivenson V."/>
            <person name="Peng X."/>
            <person name="Tan Y."/>
            <person name="Valentine D.L."/>
            <person name="O'Malley M.A."/>
        </authorList>
    </citation>
    <scope>NUCLEOTIDE SEQUENCE [LARGE SCALE GENOMIC DNA]</scope>
    <source>
        <strain evidence="5 7">1R-7</strain>
    </source>
</reference>
<evidence type="ECO:0000256" key="2">
    <source>
        <dbReference type="ARBA" id="ARBA00023125"/>
    </source>
</evidence>
<dbReference type="PANTHER" id="PTHR42756">
    <property type="entry name" value="TRANSCRIPTIONAL REGULATOR, MARR"/>
    <property type="match status" value="1"/>
</dbReference>
<dbReference type="InterPro" id="IPR000835">
    <property type="entry name" value="HTH_MarR-typ"/>
</dbReference>
<evidence type="ECO:0000313" key="5">
    <source>
        <dbReference type="EMBL" id="PAV07325.1"/>
    </source>
</evidence>
<dbReference type="Gene3D" id="1.10.10.10">
    <property type="entry name" value="Winged helix-like DNA-binding domain superfamily/Winged helix DNA-binding domain"/>
    <property type="match status" value="1"/>
</dbReference>
<evidence type="ECO:0000313" key="8">
    <source>
        <dbReference type="Proteomes" id="UP000246004"/>
    </source>
</evidence>
<dbReference type="EMBL" id="LMVN01000019">
    <property type="protein sequence ID" value="PAV07325.1"/>
    <property type="molecule type" value="Genomic_DNA"/>
</dbReference>
<keyword evidence="7" id="KW-1185">Reference proteome</keyword>
<comment type="caution">
    <text evidence="5">The sequence shown here is derived from an EMBL/GenBank/DDBJ whole genome shotgun (WGS) entry which is preliminary data.</text>
</comment>
<protein>
    <submittedName>
        <fullName evidence="6">Putative HTH-type transcriptional regulator</fullName>
    </submittedName>
</protein>
<organism evidence="5 7">
    <name type="scientific">Methanosphaera cuniculi</name>
    <dbReference type="NCBI Taxonomy" id="1077256"/>
    <lineage>
        <taxon>Archaea</taxon>
        <taxon>Methanobacteriati</taxon>
        <taxon>Methanobacteriota</taxon>
        <taxon>Methanomada group</taxon>
        <taxon>Methanobacteria</taxon>
        <taxon>Methanobacteriales</taxon>
        <taxon>Methanobacteriaceae</taxon>
        <taxon>Methanosphaera</taxon>
    </lineage>
</organism>
<dbReference type="RefSeq" id="WP_095608695.1">
    <property type="nucleotide sequence ID" value="NZ_CAUHCB010000002.1"/>
</dbReference>
<dbReference type="AlphaFoldDB" id="A0A2A2HD70"/>
<dbReference type="InterPro" id="IPR036388">
    <property type="entry name" value="WH-like_DNA-bd_sf"/>
</dbReference>
<evidence type="ECO:0000313" key="7">
    <source>
        <dbReference type="Proteomes" id="UP000217528"/>
    </source>
</evidence>
<dbReference type="OrthoDB" id="10712at2157"/>
<reference evidence="6 8" key="1">
    <citation type="submission" date="2016-04" db="EMBL/GenBank/DDBJ databases">
        <title>Genome sequence of Methanosphaera cuniculi DSM 4103.</title>
        <authorList>
            <person name="Poehlein A."/>
            <person name="Seedorf H."/>
            <person name="Daniel R."/>
        </authorList>
    </citation>
    <scope>NUCLEOTIDE SEQUENCE [LARGE SCALE GENOMIC DNA]</scope>
    <source>
        <strain evidence="6 8">DSM 4103</strain>
    </source>
</reference>
<dbReference type="Proteomes" id="UP000217528">
    <property type="component" value="Unassembled WGS sequence"/>
</dbReference>
<keyword evidence="2" id="KW-0238">DNA-binding</keyword>
<keyword evidence="1" id="KW-0805">Transcription regulation</keyword>
<dbReference type="PROSITE" id="PS50995">
    <property type="entry name" value="HTH_MARR_2"/>
    <property type="match status" value="1"/>
</dbReference>
<dbReference type="PRINTS" id="PR00598">
    <property type="entry name" value="HTHMARR"/>
</dbReference>
<dbReference type="Proteomes" id="UP000246004">
    <property type="component" value="Unassembled WGS sequence"/>
</dbReference>
<dbReference type="GO" id="GO:0003677">
    <property type="term" value="F:DNA binding"/>
    <property type="evidence" value="ECO:0007669"/>
    <property type="project" value="UniProtKB-KW"/>
</dbReference>
<evidence type="ECO:0000256" key="3">
    <source>
        <dbReference type="ARBA" id="ARBA00023163"/>
    </source>
</evidence>
<gene>
    <name evidence="5" type="ORF">ASJ82_00310</name>
    <name evidence="6" type="ORF">MSCUN_11390</name>
</gene>
<keyword evidence="3" id="KW-0804">Transcription</keyword>
<evidence type="ECO:0000259" key="4">
    <source>
        <dbReference type="PROSITE" id="PS50995"/>
    </source>
</evidence>